<feature type="transmembrane region" description="Helical" evidence="2">
    <location>
        <begin position="110"/>
        <end position="127"/>
    </location>
</feature>
<feature type="transmembrane region" description="Helical" evidence="2">
    <location>
        <begin position="133"/>
        <end position="153"/>
    </location>
</feature>
<keyword evidence="2" id="KW-1133">Transmembrane helix</keyword>
<comment type="caution">
    <text evidence="3">The sequence shown here is derived from an EMBL/GenBank/DDBJ whole genome shotgun (WGS) entry which is preliminary data.</text>
</comment>
<evidence type="ECO:0000256" key="1">
    <source>
        <dbReference type="SAM" id="MobiDB-lite"/>
    </source>
</evidence>
<evidence type="ECO:0000313" key="4">
    <source>
        <dbReference type="Proteomes" id="UP000031433"/>
    </source>
</evidence>
<evidence type="ECO:0000313" key="3">
    <source>
        <dbReference type="EMBL" id="KIE41270.1"/>
    </source>
</evidence>
<evidence type="ECO:0000256" key="2">
    <source>
        <dbReference type="SAM" id="Phobius"/>
    </source>
</evidence>
<feature type="transmembrane region" description="Helical" evidence="2">
    <location>
        <begin position="41"/>
        <end position="59"/>
    </location>
</feature>
<sequence length="176" mass="20002">MKRTTERSPSHDTPISPPDRDLVRQEAAERIRRYRVTASRGLWAMALFLAVSTAALWDFSFLPPMSDPVRAFLGKPPSATMISGVLVLYTFSAIILILARMMGGSEQYSGFAHVGYLTAFYLFYYFAKSLGENYWAVFVAGITILGLESYHIWNFCSEAIRKDQEIIDAIDRNRRE</sequence>
<feature type="region of interest" description="Disordered" evidence="1">
    <location>
        <begin position="1"/>
        <end position="21"/>
    </location>
</feature>
<gene>
    <name evidence="3" type="ORF">SE37_00765</name>
</gene>
<organism evidence="3 4">
    <name type="scientific">Geobacter soli</name>
    <dbReference type="NCBI Taxonomy" id="1510391"/>
    <lineage>
        <taxon>Bacteria</taxon>
        <taxon>Pseudomonadati</taxon>
        <taxon>Thermodesulfobacteriota</taxon>
        <taxon>Desulfuromonadia</taxon>
        <taxon>Geobacterales</taxon>
        <taxon>Geobacteraceae</taxon>
        <taxon>Geobacter</taxon>
    </lineage>
</organism>
<reference evidence="3 4" key="1">
    <citation type="submission" date="2015-01" db="EMBL/GenBank/DDBJ databases">
        <title>Genome sequence of the anaerobic bacterium Geobacter soli GSS01, a dissimilatory Fe(III) reducer from soil.</title>
        <authorList>
            <person name="Yang G."/>
            <person name="Zhou S."/>
        </authorList>
    </citation>
    <scope>NUCLEOTIDE SEQUENCE [LARGE SCALE GENOMIC DNA]</scope>
    <source>
        <strain evidence="3 4">GSS01</strain>
    </source>
</reference>
<dbReference type="Proteomes" id="UP000031433">
    <property type="component" value="Unassembled WGS sequence"/>
</dbReference>
<feature type="compositionally biased region" description="Basic and acidic residues" evidence="1">
    <location>
        <begin position="1"/>
        <end position="10"/>
    </location>
</feature>
<dbReference type="RefSeq" id="WP_039642871.1">
    <property type="nucleotide sequence ID" value="NZ_JXBL01000001.1"/>
</dbReference>
<feature type="transmembrane region" description="Helical" evidence="2">
    <location>
        <begin position="79"/>
        <end position="98"/>
    </location>
</feature>
<name>A0A0C1U089_9BACT</name>
<accession>A0A0C1U089</accession>
<proteinExistence type="predicted"/>
<keyword evidence="2" id="KW-0812">Transmembrane</keyword>
<protein>
    <submittedName>
        <fullName evidence="3">Menaquinol oxidoreductase</fullName>
    </submittedName>
</protein>
<keyword evidence="2" id="KW-0472">Membrane</keyword>
<dbReference type="EMBL" id="JXBL01000001">
    <property type="protein sequence ID" value="KIE41270.1"/>
    <property type="molecule type" value="Genomic_DNA"/>
</dbReference>
<dbReference type="AlphaFoldDB" id="A0A0C1U089"/>
<keyword evidence="4" id="KW-1185">Reference proteome</keyword>